<dbReference type="EMBL" id="VTPC01082679">
    <property type="protein sequence ID" value="KAF2887605.1"/>
    <property type="molecule type" value="Genomic_DNA"/>
</dbReference>
<keyword evidence="3" id="KW-1185">Reference proteome</keyword>
<name>A0A8K0CPW1_IGNLU</name>
<feature type="signal peptide" evidence="1">
    <location>
        <begin position="1"/>
        <end position="15"/>
    </location>
</feature>
<organism evidence="2 3">
    <name type="scientific">Ignelater luminosus</name>
    <name type="common">Cucubano</name>
    <name type="synonym">Pyrophorus luminosus</name>
    <dbReference type="NCBI Taxonomy" id="2038154"/>
    <lineage>
        <taxon>Eukaryota</taxon>
        <taxon>Metazoa</taxon>
        <taxon>Ecdysozoa</taxon>
        <taxon>Arthropoda</taxon>
        <taxon>Hexapoda</taxon>
        <taxon>Insecta</taxon>
        <taxon>Pterygota</taxon>
        <taxon>Neoptera</taxon>
        <taxon>Endopterygota</taxon>
        <taxon>Coleoptera</taxon>
        <taxon>Polyphaga</taxon>
        <taxon>Elateriformia</taxon>
        <taxon>Elateroidea</taxon>
        <taxon>Elateridae</taxon>
        <taxon>Agrypninae</taxon>
        <taxon>Pyrophorini</taxon>
        <taxon>Ignelater</taxon>
    </lineage>
</organism>
<dbReference type="Proteomes" id="UP000801492">
    <property type="component" value="Unassembled WGS sequence"/>
</dbReference>
<evidence type="ECO:0000256" key="1">
    <source>
        <dbReference type="SAM" id="SignalP"/>
    </source>
</evidence>
<dbReference type="InterPro" id="IPR010512">
    <property type="entry name" value="DUF1091"/>
</dbReference>
<dbReference type="AlphaFoldDB" id="A0A8K0CPW1"/>
<evidence type="ECO:0000313" key="2">
    <source>
        <dbReference type="EMBL" id="KAF2887605.1"/>
    </source>
</evidence>
<gene>
    <name evidence="2" type="ORF">ILUMI_18568</name>
</gene>
<proteinExistence type="predicted"/>
<comment type="caution">
    <text evidence="2">The sequence shown here is derived from an EMBL/GenBank/DDBJ whole genome shotgun (WGS) entry which is preliminary data.</text>
</comment>
<dbReference type="OrthoDB" id="8180029at2759"/>
<dbReference type="PANTHER" id="PTHR21112:SF0">
    <property type="entry name" value="CHEMOSENSORY PROTEIN A 29A-RELATED"/>
    <property type="match status" value="1"/>
</dbReference>
<dbReference type="Pfam" id="PF06477">
    <property type="entry name" value="DUF1091"/>
    <property type="match status" value="1"/>
</dbReference>
<keyword evidence="1" id="KW-0732">Signal</keyword>
<reference evidence="2" key="1">
    <citation type="submission" date="2019-08" db="EMBL/GenBank/DDBJ databases">
        <title>The genome of the North American firefly Photinus pyralis.</title>
        <authorList>
            <consortium name="Photinus pyralis genome working group"/>
            <person name="Fallon T.R."/>
            <person name="Sander Lower S.E."/>
            <person name="Weng J.-K."/>
        </authorList>
    </citation>
    <scope>NUCLEOTIDE SEQUENCE</scope>
    <source>
        <strain evidence="2">TRF0915ILg1</strain>
        <tissue evidence="2">Whole body</tissue>
    </source>
</reference>
<feature type="chain" id="PRO_5035462694" evidence="1">
    <location>
        <begin position="16"/>
        <end position="181"/>
    </location>
</feature>
<dbReference type="PANTHER" id="PTHR21112">
    <property type="entry name" value="CHEMOSENSORY PROTEIN A 29A-RELATED"/>
    <property type="match status" value="1"/>
</dbReference>
<evidence type="ECO:0000313" key="3">
    <source>
        <dbReference type="Proteomes" id="UP000801492"/>
    </source>
</evidence>
<accession>A0A8K0CPW1</accession>
<sequence length="181" mass="20783">MKVFVVLLYVVGVLSQGLNLDKFRQHDYRLILERANILRYDKEYMNYAKIIPFKCNRTDVALNATLNFKINVGSDLVVMLQAYRFASNEYRLFPMRMQDKFCNFLKANVAGTQRLLNCGNFGGCLLASNTNITLCNFIPDGSKFPPLIPSGSYKMDLHALYSNNELYVIEAYVKIVRPEVK</sequence>
<protein>
    <submittedName>
        <fullName evidence="2">Uncharacterized protein</fullName>
    </submittedName>
</protein>